<feature type="transmembrane region" description="Helical" evidence="15">
    <location>
        <begin position="5"/>
        <end position="22"/>
    </location>
</feature>
<evidence type="ECO:0000256" key="14">
    <source>
        <dbReference type="RuleBase" id="RU003376"/>
    </source>
</evidence>
<dbReference type="Gene3D" id="1.20.120.80">
    <property type="entry name" value="Cytochrome c oxidase, subunit III, four-helix bundle"/>
    <property type="match status" value="1"/>
</dbReference>
<evidence type="ECO:0000256" key="1">
    <source>
        <dbReference type="ARBA" id="ARBA00004651"/>
    </source>
</evidence>
<dbReference type="Pfam" id="PF00510">
    <property type="entry name" value="COX3"/>
    <property type="match status" value="1"/>
</dbReference>
<dbReference type="InterPro" id="IPR000298">
    <property type="entry name" value="Cyt_c_oxidase-like_su3"/>
</dbReference>
<feature type="transmembrane region" description="Helical" evidence="15">
    <location>
        <begin position="160"/>
        <end position="179"/>
    </location>
</feature>
<dbReference type="PANTHER" id="PTHR11403">
    <property type="entry name" value="CYTOCHROME C OXIDASE SUBUNIT III"/>
    <property type="match status" value="1"/>
</dbReference>
<keyword evidence="5" id="KW-1003">Cell membrane</keyword>
<evidence type="ECO:0000256" key="7">
    <source>
        <dbReference type="ARBA" id="ARBA00022989"/>
    </source>
</evidence>
<keyword evidence="8 15" id="KW-0472">Membrane</keyword>
<comment type="function">
    <text evidence="9">Cytochrome bo(3) ubiquinol terminal oxidase is the component of the aerobic respiratory chain of E.coli that predominates when cells are grown at high aeration. Has proton pump activity across the membrane in addition to electron transfer, pumping 2 protons/electron.</text>
</comment>
<evidence type="ECO:0000313" key="17">
    <source>
        <dbReference type="EMBL" id="CCF86187.1"/>
    </source>
</evidence>
<evidence type="ECO:0000256" key="9">
    <source>
        <dbReference type="ARBA" id="ARBA00025694"/>
    </source>
</evidence>
<evidence type="ECO:0000256" key="6">
    <source>
        <dbReference type="ARBA" id="ARBA00022692"/>
    </source>
</evidence>
<dbReference type="GO" id="GO:0005886">
    <property type="term" value="C:plasma membrane"/>
    <property type="evidence" value="ECO:0007669"/>
    <property type="project" value="UniProtKB-SubCell"/>
</dbReference>
<keyword evidence="18" id="KW-1185">Reference proteome</keyword>
<feature type="transmembrane region" description="Helical" evidence="15">
    <location>
        <begin position="78"/>
        <end position="96"/>
    </location>
</feature>
<evidence type="ECO:0000256" key="13">
    <source>
        <dbReference type="ARBA" id="ARBA00032717"/>
    </source>
</evidence>
<comment type="similarity">
    <text evidence="2 14">Belongs to the cytochrome c oxidase subunit 3 family.</text>
</comment>
<keyword evidence="6 14" id="KW-0812">Transmembrane</keyword>
<dbReference type="EMBL" id="CAGS01000720">
    <property type="protein sequence ID" value="CCF86187.1"/>
    <property type="molecule type" value="Genomic_DNA"/>
</dbReference>
<evidence type="ECO:0000313" key="18">
    <source>
        <dbReference type="Proteomes" id="UP000004221"/>
    </source>
</evidence>
<protein>
    <recommendedName>
        <fullName evidence="4">Cytochrome bo(3) ubiquinol oxidase subunit 3</fullName>
    </recommendedName>
    <alternativeName>
        <fullName evidence="12">Cytochrome o ubiquinol oxidase subunit 3</fullName>
    </alternativeName>
    <alternativeName>
        <fullName evidence="10">Oxidase bo(3) subunit 3</fullName>
    </alternativeName>
    <alternativeName>
        <fullName evidence="13">Ubiquinol oxidase polypeptide III</fullName>
    </alternativeName>
    <alternativeName>
        <fullName evidence="11">Ubiquinol oxidase subunit 3</fullName>
    </alternativeName>
</protein>
<sequence>MWAFLASDCMFFGTLIMTYMVYRGRSLTGPYPHGGNGVEGLFSIPYTSVSAAVLLISSLAMVLALAGIQQNKHRQFRAWLVAVMLLGTLFLGGQYFEFTEFYEHGLTIPENLFGTTFFVLTGFHGTHVFIGVVWLTSLFIMSLRGMIHQSDSEKVEIAGLYWHFVDIVWILIFTLVYLIPYGNPPAA</sequence>
<dbReference type="InterPro" id="IPR013833">
    <property type="entry name" value="Cyt_c_oxidase_su3_a-hlx"/>
</dbReference>
<name>I4ENC4_9BACT</name>
<dbReference type="InterPro" id="IPR024791">
    <property type="entry name" value="Cyt_c/ubiquinol_Oxase_su3"/>
</dbReference>
<dbReference type="InterPro" id="IPR035973">
    <property type="entry name" value="Cyt_c_oxidase_su3-like_sf"/>
</dbReference>
<comment type="caution">
    <text evidence="17">The sequence shown here is derived from an EMBL/GenBank/DDBJ whole genome shotgun (WGS) entry which is preliminary data.</text>
</comment>
<feature type="transmembrane region" description="Helical" evidence="15">
    <location>
        <begin position="42"/>
        <end position="66"/>
    </location>
</feature>
<evidence type="ECO:0000256" key="10">
    <source>
        <dbReference type="ARBA" id="ARBA00030072"/>
    </source>
</evidence>
<evidence type="ECO:0000256" key="5">
    <source>
        <dbReference type="ARBA" id="ARBA00022475"/>
    </source>
</evidence>
<comment type="subunit">
    <text evidence="3">Heterooctamer of two A chains, two B chains, two C chains and two D chains.</text>
</comment>
<dbReference type="SUPFAM" id="SSF81452">
    <property type="entry name" value="Cytochrome c oxidase subunit III-like"/>
    <property type="match status" value="1"/>
</dbReference>
<evidence type="ECO:0000259" key="16">
    <source>
        <dbReference type="PROSITE" id="PS50253"/>
    </source>
</evidence>
<organism evidence="17 18">
    <name type="scientific">Nitrolancea hollandica Lb</name>
    <dbReference type="NCBI Taxonomy" id="1129897"/>
    <lineage>
        <taxon>Bacteria</taxon>
        <taxon>Pseudomonadati</taxon>
        <taxon>Thermomicrobiota</taxon>
        <taxon>Thermomicrobia</taxon>
        <taxon>Sphaerobacterales</taxon>
        <taxon>Sphaerobacterineae</taxon>
        <taxon>Sphaerobacteraceae</taxon>
        <taxon>Nitrolancea</taxon>
    </lineage>
</organism>
<evidence type="ECO:0000256" key="11">
    <source>
        <dbReference type="ARBA" id="ARBA00031884"/>
    </source>
</evidence>
<dbReference type="FunFam" id="1.20.120.80:FF:000001">
    <property type="entry name" value="Cytochrome (Ubi)quinol oxidase subunit III"/>
    <property type="match status" value="1"/>
</dbReference>
<keyword evidence="17" id="KW-0560">Oxidoreductase</keyword>
<dbReference type="GO" id="GO:0016491">
    <property type="term" value="F:oxidoreductase activity"/>
    <property type="evidence" value="ECO:0007669"/>
    <property type="project" value="UniProtKB-KW"/>
</dbReference>
<dbReference type="PANTHER" id="PTHR11403:SF2">
    <property type="entry name" value="CYTOCHROME BO(3) UBIQUINOL OXIDASE SUBUNIT 3"/>
    <property type="match status" value="1"/>
</dbReference>
<dbReference type="GO" id="GO:0019646">
    <property type="term" value="P:aerobic electron transport chain"/>
    <property type="evidence" value="ECO:0007669"/>
    <property type="project" value="InterPro"/>
</dbReference>
<gene>
    <name evidence="17" type="primary">coxC</name>
    <name evidence="17" type="ORF">NITHO_840009</name>
</gene>
<proteinExistence type="inferred from homology"/>
<dbReference type="GO" id="GO:0004129">
    <property type="term" value="F:cytochrome-c oxidase activity"/>
    <property type="evidence" value="ECO:0007669"/>
    <property type="project" value="InterPro"/>
</dbReference>
<dbReference type="AlphaFoldDB" id="I4ENC4"/>
<feature type="domain" description="Heme-copper oxidase subunit III family profile" evidence="16">
    <location>
        <begin position="1"/>
        <end position="181"/>
    </location>
</feature>
<keyword evidence="7 15" id="KW-1133">Transmembrane helix</keyword>
<accession>I4ENC4</accession>
<evidence type="ECO:0000256" key="3">
    <source>
        <dbReference type="ARBA" id="ARBA00011700"/>
    </source>
</evidence>
<evidence type="ECO:0000256" key="2">
    <source>
        <dbReference type="ARBA" id="ARBA00010581"/>
    </source>
</evidence>
<dbReference type="PROSITE" id="PS50253">
    <property type="entry name" value="COX3"/>
    <property type="match status" value="1"/>
</dbReference>
<evidence type="ECO:0000256" key="8">
    <source>
        <dbReference type="ARBA" id="ARBA00023136"/>
    </source>
</evidence>
<evidence type="ECO:0000256" key="15">
    <source>
        <dbReference type="SAM" id="Phobius"/>
    </source>
</evidence>
<evidence type="ECO:0000256" key="12">
    <source>
        <dbReference type="ARBA" id="ARBA00032189"/>
    </source>
</evidence>
<dbReference type="Proteomes" id="UP000004221">
    <property type="component" value="Unassembled WGS sequence"/>
</dbReference>
<evidence type="ECO:0000256" key="4">
    <source>
        <dbReference type="ARBA" id="ARBA00014687"/>
    </source>
</evidence>
<comment type="subcellular location">
    <subcellularLocation>
        <location evidence="1 14">Cell membrane</location>
        <topology evidence="1 14">Multi-pass membrane protein</topology>
    </subcellularLocation>
</comment>
<feature type="transmembrane region" description="Helical" evidence="15">
    <location>
        <begin position="116"/>
        <end position="140"/>
    </location>
</feature>
<reference evidence="17 18" key="1">
    <citation type="journal article" date="2012" name="ISME J.">
        <title>Nitrification expanded: discovery, physiology and genomics of a nitrite-oxidizing bacterium from the phylum Chloroflexi.</title>
        <authorList>
            <person name="Sorokin D.Y."/>
            <person name="Lucker S."/>
            <person name="Vejmelkova D."/>
            <person name="Kostrikina N.A."/>
            <person name="Kleerebezem R."/>
            <person name="Rijpstra W.I."/>
            <person name="Damste J.S."/>
            <person name="Le Paslier D."/>
            <person name="Muyzer G."/>
            <person name="Wagner M."/>
            <person name="van Loosdrecht M.C."/>
            <person name="Daims H."/>
        </authorList>
    </citation>
    <scope>NUCLEOTIDE SEQUENCE [LARGE SCALE GENOMIC DNA]</scope>
    <source>
        <strain evidence="18">none</strain>
    </source>
</reference>